<dbReference type="InterPro" id="IPR004365">
    <property type="entry name" value="NA-bd_OB_tRNA"/>
</dbReference>
<dbReference type="Pfam" id="PF02811">
    <property type="entry name" value="PHP"/>
    <property type="match status" value="1"/>
</dbReference>
<dbReference type="NCBIfam" id="NF004226">
    <property type="entry name" value="PRK05673.1"/>
    <property type="match status" value="1"/>
</dbReference>
<evidence type="ECO:0000256" key="7">
    <source>
        <dbReference type="ARBA" id="ARBA00022705"/>
    </source>
</evidence>
<dbReference type="GO" id="GO:0003887">
    <property type="term" value="F:DNA-directed DNA polymerase activity"/>
    <property type="evidence" value="ECO:0007669"/>
    <property type="project" value="UniProtKB-KW"/>
</dbReference>
<evidence type="ECO:0000256" key="6">
    <source>
        <dbReference type="ARBA" id="ARBA00022695"/>
    </source>
</evidence>
<gene>
    <name evidence="11" type="primary">dnaE</name>
    <name evidence="11" type="ORF">NCTC11820_00739</name>
</gene>
<dbReference type="CDD" id="cd12113">
    <property type="entry name" value="PHP_PolIIIA_DnaE3"/>
    <property type="match status" value="1"/>
</dbReference>
<dbReference type="GeneID" id="55565952"/>
<keyword evidence="6 11" id="KW-0548">Nucleotidyltransferase</keyword>
<dbReference type="InterPro" id="IPR041931">
    <property type="entry name" value="DNA_pol3_alpha_thumb_dom"/>
</dbReference>
<dbReference type="GO" id="GO:0003676">
    <property type="term" value="F:nucleic acid binding"/>
    <property type="evidence" value="ECO:0007669"/>
    <property type="project" value="InterPro"/>
</dbReference>
<dbReference type="GO" id="GO:0006260">
    <property type="term" value="P:DNA replication"/>
    <property type="evidence" value="ECO:0007669"/>
    <property type="project" value="UniProtKB-KW"/>
</dbReference>
<dbReference type="Gene3D" id="1.10.150.870">
    <property type="match status" value="1"/>
</dbReference>
<dbReference type="SMART" id="SM00481">
    <property type="entry name" value="POLIIIAc"/>
    <property type="match status" value="1"/>
</dbReference>
<dbReference type="InterPro" id="IPR016195">
    <property type="entry name" value="Pol/histidinol_Pase-like"/>
</dbReference>
<comment type="similarity">
    <text evidence="2">Belongs to the DNA polymerase type-C family. DnaE subfamily.</text>
</comment>
<keyword evidence="7" id="KW-0235">DNA replication</keyword>
<proteinExistence type="inferred from homology"/>
<dbReference type="InterPro" id="IPR040982">
    <property type="entry name" value="DNA_pol3_finger"/>
</dbReference>
<dbReference type="EMBL" id="UASJ01000001">
    <property type="protein sequence ID" value="SQB64395.1"/>
    <property type="molecule type" value="Genomic_DNA"/>
</dbReference>
<dbReference type="Pfam" id="PF01336">
    <property type="entry name" value="tRNA_anti-codon"/>
    <property type="match status" value="1"/>
</dbReference>
<evidence type="ECO:0000256" key="2">
    <source>
        <dbReference type="ARBA" id="ARBA00009496"/>
    </source>
</evidence>
<dbReference type="InterPro" id="IPR004013">
    <property type="entry name" value="PHP_dom"/>
</dbReference>
<dbReference type="Gene3D" id="1.10.10.1600">
    <property type="entry name" value="Bacterial DNA polymerase III alpha subunit, thumb domain"/>
    <property type="match status" value="1"/>
</dbReference>
<dbReference type="InterPro" id="IPR011708">
    <property type="entry name" value="DNA_pol3_alpha_NTPase_dom"/>
</dbReference>
<evidence type="ECO:0000256" key="8">
    <source>
        <dbReference type="ARBA" id="ARBA00022932"/>
    </source>
</evidence>
<dbReference type="InterPro" id="IPR004805">
    <property type="entry name" value="DnaE2/DnaE/PolC"/>
</dbReference>
<dbReference type="EC" id="2.7.7.7" evidence="3"/>
<dbReference type="GO" id="GO:0005737">
    <property type="term" value="C:cytoplasm"/>
    <property type="evidence" value="ECO:0007669"/>
    <property type="project" value="UniProtKB-SubCell"/>
</dbReference>
<dbReference type="PANTHER" id="PTHR32294">
    <property type="entry name" value="DNA POLYMERASE III SUBUNIT ALPHA"/>
    <property type="match status" value="1"/>
</dbReference>
<feature type="domain" description="Polymerase/histidinol phosphatase N-terminal" evidence="10">
    <location>
        <begin position="7"/>
        <end position="74"/>
    </location>
</feature>
<dbReference type="NCBIfam" id="TIGR00594">
    <property type="entry name" value="polc"/>
    <property type="match status" value="1"/>
</dbReference>
<dbReference type="SUPFAM" id="SSF89550">
    <property type="entry name" value="PHP domain-like"/>
    <property type="match status" value="1"/>
</dbReference>
<dbReference type="GO" id="GO:0008408">
    <property type="term" value="F:3'-5' exonuclease activity"/>
    <property type="evidence" value="ECO:0007669"/>
    <property type="project" value="InterPro"/>
</dbReference>
<comment type="catalytic activity">
    <reaction evidence="9">
        <text>DNA(n) + a 2'-deoxyribonucleoside 5'-triphosphate = DNA(n+1) + diphosphate</text>
        <dbReference type="Rhea" id="RHEA:22508"/>
        <dbReference type="Rhea" id="RHEA-COMP:17339"/>
        <dbReference type="Rhea" id="RHEA-COMP:17340"/>
        <dbReference type="ChEBI" id="CHEBI:33019"/>
        <dbReference type="ChEBI" id="CHEBI:61560"/>
        <dbReference type="ChEBI" id="CHEBI:173112"/>
        <dbReference type="EC" id="2.7.7.7"/>
    </reaction>
</comment>
<dbReference type="Proteomes" id="UP000250245">
    <property type="component" value="Unassembled WGS sequence"/>
</dbReference>
<reference evidence="11 12" key="1">
    <citation type="submission" date="2018-06" db="EMBL/GenBank/DDBJ databases">
        <authorList>
            <consortium name="Pathogen Informatics"/>
            <person name="Doyle S."/>
        </authorList>
    </citation>
    <scope>NUCLEOTIDE SEQUENCE [LARGE SCALE GENOMIC DNA]</scope>
    <source>
        <strain evidence="11 12">NCTC11820</strain>
    </source>
</reference>
<keyword evidence="8" id="KW-0239">DNA-directed DNA polymerase</keyword>
<dbReference type="InterPro" id="IPR029460">
    <property type="entry name" value="DNAPol_HHH"/>
</dbReference>
<dbReference type="PANTHER" id="PTHR32294:SF0">
    <property type="entry name" value="DNA POLYMERASE III SUBUNIT ALPHA"/>
    <property type="match status" value="1"/>
</dbReference>
<dbReference type="OMA" id="VADFIMW"/>
<evidence type="ECO:0000256" key="9">
    <source>
        <dbReference type="ARBA" id="ARBA00049244"/>
    </source>
</evidence>
<protein>
    <recommendedName>
        <fullName evidence="4">DNA polymerase III subunit alpha</fullName>
        <ecNumber evidence="3">2.7.7.7</ecNumber>
    </recommendedName>
</protein>
<evidence type="ECO:0000313" key="12">
    <source>
        <dbReference type="Proteomes" id="UP000250245"/>
    </source>
</evidence>
<name>A0A2X2YUZ1_9ACTO</name>
<dbReference type="Pfam" id="PF14579">
    <property type="entry name" value="HHH_6"/>
    <property type="match status" value="1"/>
</dbReference>
<sequence length="1226" mass="136639">MPSSDFVHLHVHTDYSILDGAAKIKRLVAKAVENQQKAVAITDHGYLFGAFEFYQECRNAGIKPIIGLEAYVTPGTSRFDTTRVQWGTLEQQKAGDDVSARGAYTHMTLLSHTTEGMHNLFRLGSYASLDGQMGKWPRADRELLERYHEGLIGTAGCPSGEVQTRLRLGQYQEAVRAAGELQDIFGKDYFYVELMDHGLSIENRVRKDLLRLAREINAPIIATNDSHYVYKEDREIQDAMLCINSGDRLSNPDRFRFDGTDYYLRPSEEMHELFAEIPEALDNTLLIAEQCNVEFPDVKEGTFMPVFPVPAGEDEVSWFIKEVERGLQYRFPNGISEEVRKRADYEVEIIVQMGFPSYFLIVSDYIQWAKDNGIRVGPGRGSGAGSMVAYAMRITDLDPIKHGLLFERFLNPERVSMPDIDVDFDDRRRQDVIDYVTRKYGKDKVSQVVTYGTIKSKQALKDAARISGADFSKGEKLTKAMPPAVMGKDIPLSGMYNPQHPRYKEAEEFRKVVAEDPFNRQIFDLAAGVEGMVRQWGVHACAVIMSRETLTDVIPMMKRPQDGAMITQFDYPTCEHLGLLKMDFLGLKNLTIISDALDNIKINGKTPPDLERLDVDDKATYELLSTGETLGVFQLDGGGMRTLLKQLRPTEFDDISALVALYRPGPMGANSHTNYAFRKNGLQKIEPIHSELEEPLKDILGYTYGLIIYQEQVMAIAQKVAGFTLGQADILRKAMGKKKKDVLDKQYVKFHDGMIEHGYSEDCCETLWGILVPFADYAFNKSHSAAYGLIAYWTAYLKANFPTEYMAAVLTTQTDKDKLGMYLNEVRRMGIKVLPPDVNQSYGVFAPDGNDIRFGLASIRNVGENVVAEIIKARQEKGAYTSFSDFLKKVPAEVCNKRTIGSLIKAGAFDAFGAPRSALTAIHEQAVEAVVSTKRQESNGQFDLFAALEMEGTESPDNLLGSASIDIPDISEWPKNELLAFEREMLGMYVSDHPLSGMNRVLEGLAEDRIVDLTSDEGKGNDSPVKIAGLVTAVNVKISKRSGQQWAIAKIEDMTGSVEVLFFAKTYENIAGDLVQDNIVVVGGRLRREDESVSIYASDLSVPKMSLHLDHLDEVELLLPAERCTKENMRAFGALLERFPGQAPVRLHILEEGELQVLDLGPERRVNAGPDFLGELRAMLGYDSIITPGTNPLESNAAAEVAKLSPVNPLAEQRPSGTTLFDASSL</sequence>
<evidence type="ECO:0000256" key="3">
    <source>
        <dbReference type="ARBA" id="ARBA00012417"/>
    </source>
</evidence>
<organism evidence="11 12">
    <name type="scientific">Mobiluncus curtisii</name>
    <dbReference type="NCBI Taxonomy" id="2051"/>
    <lineage>
        <taxon>Bacteria</taxon>
        <taxon>Bacillati</taxon>
        <taxon>Actinomycetota</taxon>
        <taxon>Actinomycetes</taxon>
        <taxon>Actinomycetales</taxon>
        <taxon>Actinomycetaceae</taxon>
        <taxon>Mobiluncus</taxon>
    </lineage>
</organism>
<dbReference type="Gene3D" id="3.20.20.140">
    <property type="entry name" value="Metal-dependent hydrolases"/>
    <property type="match status" value="1"/>
</dbReference>
<dbReference type="InterPro" id="IPR003141">
    <property type="entry name" value="Pol/His_phosphatase_N"/>
</dbReference>
<evidence type="ECO:0000259" key="10">
    <source>
        <dbReference type="SMART" id="SM00481"/>
    </source>
</evidence>
<dbReference type="RefSeq" id="WP_013189642.1">
    <property type="nucleotide sequence ID" value="NZ_CP068112.1"/>
</dbReference>
<accession>A0A2X2YUZ1</accession>
<evidence type="ECO:0000256" key="4">
    <source>
        <dbReference type="ARBA" id="ARBA00019114"/>
    </source>
</evidence>
<evidence type="ECO:0000313" key="11">
    <source>
        <dbReference type="EMBL" id="SQB64395.1"/>
    </source>
</evidence>
<dbReference type="Pfam" id="PF17657">
    <property type="entry name" value="DNA_pol3_finger"/>
    <property type="match status" value="1"/>
</dbReference>
<dbReference type="Pfam" id="PF07733">
    <property type="entry name" value="DNA_pol3_alpha"/>
    <property type="match status" value="1"/>
</dbReference>
<keyword evidence="5 11" id="KW-0808">Transferase</keyword>
<comment type="subcellular location">
    <subcellularLocation>
        <location evidence="1">Cytoplasm</location>
    </subcellularLocation>
</comment>
<dbReference type="CDD" id="cd04485">
    <property type="entry name" value="DnaE_OBF"/>
    <property type="match status" value="1"/>
</dbReference>
<evidence type="ECO:0000256" key="1">
    <source>
        <dbReference type="ARBA" id="ARBA00004496"/>
    </source>
</evidence>
<dbReference type="AlphaFoldDB" id="A0A2X2YUZ1"/>
<evidence type="ECO:0000256" key="5">
    <source>
        <dbReference type="ARBA" id="ARBA00022679"/>
    </source>
</evidence>